<dbReference type="SUPFAM" id="SSF52113">
    <property type="entry name" value="BRCT domain"/>
    <property type="match status" value="1"/>
</dbReference>
<comment type="subcellular location">
    <subcellularLocation>
        <location evidence="1">Nucleus</location>
    </subcellularLocation>
</comment>
<feature type="compositionally biased region" description="Low complexity" evidence="4">
    <location>
        <begin position="145"/>
        <end position="159"/>
    </location>
</feature>
<feature type="region of interest" description="Disordered" evidence="4">
    <location>
        <begin position="1"/>
        <end position="349"/>
    </location>
</feature>
<feature type="compositionally biased region" description="Polar residues" evidence="4">
    <location>
        <begin position="200"/>
        <end position="221"/>
    </location>
</feature>
<keyword evidence="2" id="KW-0227">DNA damage</keyword>
<dbReference type="EMBL" id="JAKNSF020000086">
    <property type="protein sequence ID" value="KAK7718805.1"/>
    <property type="molecule type" value="Genomic_DNA"/>
</dbReference>
<accession>A0ABR1NX07</accession>
<feature type="compositionally biased region" description="Polar residues" evidence="4">
    <location>
        <begin position="243"/>
        <end position="254"/>
    </location>
</feature>
<feature type="region of interest" description="Disordered" evidence="4">
    <location>
        <begin position="880"/>
        <end position="904"/>
    </location>
</feature>
<proteinExistence type="predicted"/>
<gene>
    <name evidence="6" type="primary">RAD9</name>
    <name evidence="6" type="ORF">SLS63_010411</name>
</gene>
<dbReference type="InterPro" id="IPR036420">
    <property type="entry name" value="BRCT_dom_sf"/>
</dbReference>
<feature type="compositionally biased region" description="Polar residues" evidence="4">
    <location>
        <begin position="71"/>
        <end position="90"/>
    </location>
</feature>
<name>A0ABR1NX07_DIAER</name>
<dbReference type="PANTHER" id="PTHR15321:SF3">
    <property type="entry name" value="TP53-BINDING PROTEIN 1"/>
    <property type="match status" value="1"/>
</dbReference>
<dbReference type="InterPro" id="IPR047249">
    <property type="entry name" value="BRCT_p53bp1-like_rpt1"/>
</dbReference>
<evidence type="ECO:0000256" key="1">
    <source>
        <dbReference type="ARBA" id="ARBA00004123"/>
    </source>
</evidence>
<feature type="domain" description="BRCT" evidence="5">
    <location>
        <begin position="710"/>
        <end position="767"/>
    </location>
</feature>
<feature type="compositionally biased region" description="Basic and acidic residues" evidence="4">
    <location>
        <begin position="185"/>
        <end position="194"/>
    </location>
</feature>
<dbReference type="Gene3D" id="3.40.50.10190">
    <property type="entry name" value="BRCT domain"/>
    <property type="match status" value="1"/>
</dbReference>
<evidence type="ECO:0000313" key="6">
    <source>
        <dbReference type="EMBL" id="KAK7718805.1"/>
    </source>
</evidence>
<comment type="caution">
    <text evidence="6">The sequence shown here is derived from an EMBL/GenBank/DDBJ whole genome shotgun (WGS) entry which is preliminary data.</text>
</comment>
<dbReference type="InterPro" id="IPR001357">
    <property type="entry name" value="BRCT_dom"/>
</dbReference>
<feature type="compositionally biased region" description="Polar residues" evidence="4">
    <location>
        <begin position="1"/>
        <end position="11"/>
    </location>
</feature>
<keyword evidence="7" id="KW-1185">Reference proteome</keyword>
<dbReference type="PANTHER" id="PTHR15321">
    <property type="entry name" value="TUMOR SUPPRESSOR P53-BINDING PROTEIN 1"/>
    <property type="match status" value="1"/>
</dbReference>
<protein>
    <submittedName>
        <fullName evidence="6">Radiation sensitive protein rad9</fullName>
    </submittedName>
</protein>
<dbReference type="CDD" id="cd17745">
    <property type="entry name" value="BRCT_p53bp1_rpt1"/>
    <property type="match status" value="1"/>
</dbReference>
<feature type="compositionally biased region" description="Acidic residues" evidence="4">
    <location>
        <begin position="481"/>
        <end position="490"/>
    </location>
</feature>
<organism evidence="6 7">
    <name type="scientific">Diaporthe eres</name>
    <name type="common">Phomopsis oblonga</name>
    <dbReference type="NCBI Taxonomy" id="83184"/>
    <lineage>
        <taxon>Eukaryota</taxon>
        <taxon>Fungi</taxon>
        <taxon>Dikarya</taxon>
        <taxon>Ascomycota</taxon>
        <taxon>Pezizomycotina</taxon>
        <taxon>Sordariomycetes</taxon>
        <taxon>Sordariomycetidae</taxon>
        <taxon>Diaporthales</taxon>
        <taxon>Diaporthaceae</taxon>
        <taxon>Diaporthe</taxon>
        <taxon>Diaporthe eres species complex</taxon>
    </lineage>
</organism>
<dbReference type="PROSITE" id="PS50172">
    <property type="entry name" value="BRCT"/>
    <property type="match status" value="1"/>
</dbReference>
<evidence type="ECO:0000259" key="5">
    <source>
        <dbReference type="PROSITE" id="PS50172"/>
    </source>
</evidence>
<dbReference type="InterPro" id="IPR047252">
    <property type="entry name" value="TP53BP1-like"/>
</dbReference>
<feature type="region of interest" description="Disordered" evidence="4">
    <location>
        <begin position="468"/>
        <end position="490"/>
    </location>
</feature>
<evidence type="ECO:0000313" key="7">
    <source>
        <dbReference type="Proteomes" id="UP001430848"/>
    </source>
</evidence>
<evidence type="ECO:0000256" key="3">
    <source>
        <dbReference type="ARBA" id="ARBA00023242"/>
    </source>
</evidence>
<evidence type="ECO:0000256" key="4">
    <source>
        <dbReference type="SAM" id="MobiDB-lite"/>
    </source>
</evidence>
<sequence length="933" mass="101291">MRSREQAQTALSGEAESQDTQEVMGQYHEQFGVGFTSSSPTQPIPADEVQAEIQRCPRPPKVHQKFAGANVSAQHWTSSSKSNANAPKTRANTDAKVKANAQSRGQSAKEDPATAGSCKGAEGKGRGADAGSSAAKRPGGDGTKSNASDSRASSPSHRATPAHSPKQATPSEAAGVFDPDLGSHSGDEDVHQQQEDTVIPLTSQTGPSTGTVNPTQLTVLNNDAEGVVASSAKQPKPRRRKMNPSQSPTQSNDGRSYEQYISRGDDLIPTDPVEKPELASQQTSHSGDGDRTLQEDDTGAVNFRNIDEYNDNFSVPDSLGTGRPSHGSPDHFVRNPETPAPHKNPFAGSKAHLLPASQMFGQTQVSSAYKVISPTSSRPSPDNFQPQNSISPNLFISSPLKNLGAGLQPLHGGVSSPQLSIPYDTSPQRQNDELGELTGAAVDSTPLHPARTFPRGRVEEYEPLYTSQQAYDSSPQHALENESDGNASEDDAMRRHYKAMFKKAKAEKRLESIKYERRFSLEDAVVPSTNTRQGEDQKTDSQNYLDQCEGRADDYSQITAEDSQDRVVLPTGGDSDTQNAVIDDSQDGRPGNLLRTAIKQIWMSQMLHLKLQSEIRRQEVLWTEPHTSPSVAKAGRSKGMVFAVSFQAKHPGEKDSSFNSRMGLSTKVGDQIRQGGGKLLLNGFEQLFEFGAIKNAEVASSTPQPDEEIKLTADARAAGFTALISDGHSRKVKYMQALALGLPCIHPRWITTCTEKQKLVDWSDYLLCAGNSSFLGEAIRSRNLPNYDAASAKLSDVIDSRQQLLRGSRILLVLRKQDEGMKMAYVFLTRVLGASLSRVYTIDEARRQLKTSEDAGHPYDWVFVEEKMAGRAALFAEDTSSTSTARTASRKRKRKSAADAANPAPKRIRTLSNELVIQSLILGRLIGDDEDIG</sequence>
<evidence type="ECO:0000256" key="2">
    <source>
        <dbReference type="ARBA" id="ARBA00022763"/>
    </source>
</evidence>
<keyword evidence="3" id="KW-0539">Nucleus</keyword>
<reference evidence="6 7" key="1">
    <citation type="submission" date="2024-02" db="EMBL/GenBank/DDBJ databases">
        <title>De novo assembly and annotation of 12 fungi associated with fruit tree decline syndrome in Ontario, Canada.</title>
        <authorList>
            <person name="Sulman M."/>
            <person name="Ellouze W."/>
            <person name="Ilyukhin E."/>
        </authorList>
    </citation>
    <scope>NUCLEOTIDE SEQUENCE [LARGE SCALE GENOMIC DNA]</scope>
    <source>
        <strain evidence="6 7">M169</strain>
    </source>
</reference>
<dbReference type="Proteomes" id="UP001430848">
    <property type="component" value="Unassembled WGS sequence"/>
</dbReference>